<dbReference type="InterPro" id="IPR036396">
    <property type="entry name" value="Cyt_P450_sf"/>
</dbReference>
<keyword evidence="2" id="KW-0503">Monooxygenase</keyword>
<accession>A0A844WA49</accession>
<evidence type="ECO:0000256" key="1">
    <source>
        <dbReference type="ARBA" id="ARBA00010617"/>
    </source>
</evidence>
<dbReference type="PANTHER" id="PTHR46696:SF1">
    <property type="entry name" value="CYTOCHROME P450 YJIB-RELATED"/>
    <property type="match status" value="1"/>
</dbReference>
<dbReference type="InterPro" id="IPR002397">
    <property type="entry name" value="Cyt_P450_B"/>
</dbReference>
<comment type="similarity">
    <text evidence="1 2">Belongs to the cytochrome P450 family.</text>
</comment>
<dbReference type="PROSITE" id="PS00086">
    <property type="entry name" value="CYTOCHROME_P450"/>
    <property type="match status" value="1"/>
</dbReference>
<evidence type="ECO:0000313" key="4">
    <source>
        <dbReference type="Proteomes" id="UP000443843"/>
    </source>
</evidence>
<comment type="caution">
    <text evidence="3">The sequence shown here is derived from an EMBL/GenBank/DDBJ whole genome shotgun (WGS) entry which is preliminary data.</text>
</comment>
<dbReference type="SUPFAM" id="SSF48264">
    <property type="entry name" value="Cytochrome P450"/>
    <property type="match status" value="1"/>
</dbReference>
<dbReference type="GO" id="GO:0020037">
    <property type="term" value="F:heme binding"/>
    <property type="evidence" value="ECO:0007669"/>
    <property type="project" value="InterPro"/>
</dbReference>
<keyword evidence="2" id="KW-0560">Oxidoreductase</keyword>
<reference evidence="3 4" key="1">
    <citation type="submission" date="2019-11" db="EMBL/GenBank/DDBJ databases">
        <title>Pseudooceanicola pacifica sp. nov., isolated from deep-sea sediment of the Pacific Ocean.</title>
        <authorList>
            <person name="Lyu L."/>
        </authorList>
    </citation>
    <scope>NUCLEOTIDE SEQUENCE [LARGE SCALE GENOMIC DNA]</scope>
    <source>
        <strain evidence="3 4">216_PA32_1</strain>
    </source>
</reference>
<dbReference type="Gene3D" id="1.10.630.10">
    <property type="entry name" value="Cytochrome P450"/>
    <property type="match status" value="1"/>
</dbReference>
<organism evidence="3 4">
    <name type="scientific">Pseudooceanicola pacificus</name>
    <dbReference type="NCBI Taxonomy" id="2676438"/>
    <lineage>
        <taxon>Bacteria</taxon>
        <taxon>Pseudomonadati</taxon>
        <taxon>Pseudomonadota</taxon>
        <taxon>Alphaproteobacteria</taxon>
        <taxon>Rhodobacterales</taxon>
        <taxon>Paracoccaceae</taxon>
        <taxon>Pseudooceanicola</taxon>
    </lineage>
</organism>
<evidence type="ECO:0000313" key="3">
    <source>
        <dbReference type="EMBL" id="MWB77783.1"/>
    </source>
</evidence>
<dbReference type="AlphaFoldDB" id="A0A844WA49"/>
<proteinExistence type="inferred from homology"/>
<dbReference type="Pfam" id="PF00067">
    <property type="entry name" value="p450"/>
    <property type="match status" value="1"/>
</dbReference>
<dbReference type="InterPro" id="IPR001128">
    <property type="entry name" value="Cyt_P450"/>
</dbReference>
<dbReference type="InterPro" id="IPR017972">
    <property type="entry name" value="Cyt_P450_CS"/>
</dbReference>
<protein>
    <submittedName>
        <fullName evidence="3">Cytochrome P450</fullName>
    </submittedName>
</protein>
<dbReference type="GO" id="GO:0004497">
    <property type="term" value="F:monooxygenase activity"/>
    <property type="evidence" value="ECO:0007669"/>
    <property type="project" value="UniProtKB-KW"/>
</dbReference>
<sequence>MRLSRLFARPRPGLADPLDLGAEAFAADLGPLWDRLHGERPVVRCADGALLLLRHADVTAALSNRALGNAPSRFSPLNARNRGKYPAADLAANILPFQDAPEHLALRPVASRAFHSAFAAMAATLPDRAGAAVAAADWPGDAIPVARRFGLDAMRAFTGLPEGPDYKRLTGAFFHLFAPLSDAQVFAGVNATLTEFRQMIAAAMPDAAPDSLLGALRDAGAGPGVSVDLAILFFADGVENIEAGLANVIAAMDSPGDWLDRLAPGDVAPDALVDEGLRLRSPAQLIARVAREASEVAGQPVAEGMPVYLGLAAANRDPAVFAAPGRFDPARADPPLLVFGRGRHSCIGAGLARALIGALLVAVAARGLRPGLTAAEMRYHPRFGHHWPLSYPMG</sequence>
<dbReference type="GO" id="GO:0016705">
    <property type="term" value="F:oxidoreductase activity, acting on paired donors, with incorporation or reduction of molecular oxygen"/>
    <property type="evidence" value="ECO:0007669"/>
    <property type="project" value="InterPro"/>
</dbReference>
<dbReference type="RefSeq" id="WP_160382043.1">
    <property type="nucleotide sequence ID" value="NZ_WNXQ01000003.1"/>
</dbReference>
<dbReference type="PRINTS" id="PR00359">
    <property type="entry name" value="BP450"/>
</dbReference>
<name>A0A844WA49_9RHOB</name>
<keyword evidence="2" id="KW-0349">Heme</keyword>
<gene>
    <name evidence="3" type="ORF">GLS40_07090</name>
</gene>
<dbReference type="PANTHER" id="PTHR46696">
    <property type="entry name" value="P450, PUTATIVE (EUROFUNG)-RELATED"/>
    <property type="match status" value="1"/>
</dbReference>
<keyword evidence="4" id="KW-1185">Reference proteome</keyword>
<dbReference type="EMBL" id="WNXQ01000003">
    <property type="protein sequence ID" value="MWB77783.1"/>
    <property type="molecule type" value="Genomic_DNA"/>
</dbReference>
<dbReference type="Proteomes" id="UP000443843">
    <property type="component" value="Unassembled WGS sequence"/>
</dbReference>
<evidence type="ECO:0000256" key="2">
    <source>
        <dbReference type="RuleBase" id="RU000461"/>
    </source>
</evidence>
<dbReference type="GO" id="GO:0005506">
    <property type="term" value="F:iron ion binding"/>
    <property type="evidence" value="ECO:0007669"/>
    <property type="project" value="InterPro"/>
</dbReference>
<keyword evidence="2" id="KW-0408">Iron</keyword>
<keyword evidence="2" id="KW-0479">Metal-binding</keyword>